<dbReference type="AlphaFoldDB" id="A0A017SU88"/>
<dbReference type="STRING" id="1192034.CAP_1126"/>
<proteinExistence type="predicted"/>
<evidence type="ECO:0000313" key="2">
    <source>
        <dbReference type="EMBL" id="EYF00165.1"/>
    </source>
</evidence>
<dbReference type="RefSeq" id="WP_044252094.1">
    <property type="nucleotide sequence ID" value="NZ_ASRX01000127.1"/>
</dbReference>
<feature type="compositionally biased region" description="Basic and acidic residues" evidence="1">
    <location>
        <begin position="706"/>
        <end position="715"/>
    </location>
</feature>
<organism evidence="2 3">
    <name type="scientific">Chondromyces apiculatus DSM 436</name>
    <dbReference type="NCBI Taxonomy" id="1192034"/>
    <lineage>
        <taxon>Bacteria</taxon>
        <taxon>Pseudomonadati</taxon>
        <taxon>Myxococcota</taxon>
        <taxon>Polyangia</taxon>
        <taxon>Polyangiales</taxon>
        <taxon>Polyangiaceae</taxon>
        <taxon>Chondromyces</taxon>
    </lineage>
</organism>
<keyword evidence="3" id="KW-1185">Reference proteome</keyword>
<dbReference type="OrthoDB" id="7052423at2"/>
<gene>
    <name evidence="2" type="ORF">CAP_1126</name>
</gene>
<dbReference type="EMBL" id="ASRX01000127">
    <property type="protein sequence ID" value="EYF00165.1"/>
    <property type="molecule type" value="Genomic_DNA"/>
</dbReference>
<accession>A0A017SU88</accession>
<evidence type="ECO:0000313" key="3">
    <source>
        <dbReference type="Proteomes" id="UP000019678"/>
    </source>
</evidence>
<name>A0A017SU88_9BACT</name>
<evidence type="ECO:0008006" key="4">
    <source>
        <dbReference type="Google" id="ProtNLM"/>
    </source>
</evidence>
<evidence type="ECO:0000256" key="1">
    <source>
        <dbReference type="SAM" id="MobiDB-lite"/>
    </source>
</evidence>
<dbReference type="eggNOG" id="ENOG5033406">
    <property type="taxonomic scope" value="Bacteria"/>
</dbReference>
<dbReference type="Proteomes" id="UP000019678">
    <property type="component" value="Unassembled WGS sequence"/>
</dbReference>
<comment type="caution">
    <text evidence="2">The sequence shown here is derived from an EMBL/GenBank/DDBJ whole genome shotgun (WGS) entry which is preliminary data.</text>
</comment>
<sequence length="730" mass="79673">MKIDSLVRAIEAADFSVFRDIALLCLAKRGYEPSLTDGPHDGGADFRVYVSPQSAARFAVQISVAGDWRKKLLEVAEKAHKLLNVDTFMFISSRRVPEAELDEVADDLRSRLGVKVDRMDAQSIASLAERRAFSNEILRKLGIDVPPPAPKPFQRTDLRQNVTYACAFFGTDAQEFRRTVVENAILAAVFQEGGTAERDRVVERTALSLGLASTQRAQLTSAIDKMRQEGRLTGKNGTVGLDAAAMDTWSSVHALQERERAALTEQMIALLAPHVKDIAKRTDAVAALIDDLGALSLKAGRSTSAALDMDEAPQVAQEPLRQHLRHLAATLDTLGVIDKATRGEVLSGLASLATSSSFGRALGAGEVFINLTSMKTPHLFHALGEGRSLEVLLDTPVAMPLLCSLLYEPTRQGLFVAAQHVYDQLVGHEIPMVLPRDYLEEIASHLLDALSYEAIIDLDPDLRHSQNAFVAHYVALRAAVPEAMGSFATYLEGFGAAATTARGPYAREMLMGKLQGSFRLYNIEVRVLSAGKDAARRAEEGLAYAMRERNDLQRSEIVLRHDATTLGWLIERAASSRVAHVLCTWDRLHPLARSQEKGNWDVLDPATLGDVLSLAAPGSEDVTLASPVVVARSLTAEVETRGAAVWDALVAIEKDGLHDARLQTAARDFKQDWMAKAEKGTRVRSLQESWEAWKVNHVVEPQNEAAAKKAKEAKRAARAARKVGERAAKG</sequence>
<reference evidence="2 3" key="1">
    <citation type="submission" date="2013-05" db="EMBL/GenBank/DDBJ databases">
        <title>Genome assembly of Chondromyces apiculatus DSM 436.</title>
        <authorList>
            <person name="Sharma G."/>
            <person name="Khatri I."/>
            <person name="Kaur C."/>
            <person name="Mayilraj S."/>
            <person name="Subramanian S."/>
        </authorList>
    </citation>
    <scope>NUCLEOTIDE SEQUENCE [LARGE SCALE GENOMIC DNA]</scope>
    <source>
        <strain evidence="2 3">DSM 436</strain>
    </source>
</reference>
<protein>
    <recommendedName>
        <fullName evidence="4">Restriction endonuclease type IV Mrr domain-containing protein</fullName>
    </recommendedName>
</protein>
<feature type="region of interest" description="Disordered" evidence="1">
    <location>
        <begin position="704"/>
        <end position="730"/>
    </location>
</feature>